<evidence type="ECO:0000313" key="2">
    <source>
        <dbReference type="Proteomes" id="UP001239111"/>
    </source>
</evidence>
<dbReference type="Proteomes" id="UP001239111">
    <property type="component" value="Chromosome 3"/>
</dbReference>
<sequence length="211" mass="24488">MNFSSVSLLQFRELMRTKLLILNRFIPLDEAPPEIHEYPLFQLYQYCDSIMGKPSEKRKPKKVKIPRSLYRLMYPVEICKTPDSGDEDEDMTMKEITVDGVTRMVFMDKEEVEEMKKRKQVEEDVEHGYMFPQEEYEKLHYEADDVKELRDIQTISEMYTKANEIIGALYSLSKSDRKKRCEPEKDLADSSTASSSQATVAASSASKKSVV</sequence>
<dbReference type="EMBL" id="CM056743">
    <property type="protein sequence ID" value="KAJ8673952.1"/>
    <property type="molecule type" value="Genomic_DNA"/>
</dbReference>
<accession>A0ACC2NS84</accession>
<evidence type="ECO:0000313" key="1">
    <source>
        <dbReference type="EMBL" id="KAJ8673952.1"/>
    </source>
</evidence>
<organism evidence="1 2">
    <name type="scientific">Eretmocerus hayati</name>
    <dbReference type="NCBI Taxonomy" id="131215"/>
    <lineage>
        <taxon>Eukaryota</taxon>
        <taxon>Metazoa</taxon>
        <taxon>Ecdysozoa</taxon>
        <taxon>Arthropoda</taxon>
        <taxon>Hexapoda</taxon>
        <taxon>Insecta</taxon>
        <taxon>Pterygota</taxon>
        <taxon>Neoptera</taxon>
        <taxon>Endopterygota</taxon>
        <taxon>Hymenoptera</taxon>
        <taxon>Apocrita</taxon>
        <taxon>Proctotrupomorpha</taxon>
        <taxon>Chalcidoidea</taxon>
        <taxon>Aphelinidae</taxon>
        <taxon>Aphelininae</taxon>
        <taxon>Eretmocerus</taxon>
    </lineage>
</organism>
<proteinExistence type="predicted"/>
<reference evidence="1" key="1">
    <citation type="submission" date="2023-04" db="EMBL/GenBank/DDBJ databases">
        <title>A chromosome-level genome assembly of the parasitoid wasp Eretmocerus hayati.</title>
        <authorList>
            <person name="Zhong Y."/>
            <person name="Liu S."/>
            <person name="Liu Y."/>
        </authorList>
    </citation>
    <scope>NUCLEOTIDE SEQUENCE</scope>
    <source>
        <strain evidence="1">ZJU_SS_LIU_2023</strain>
    </source>
</reference>
<name>A0ACC2NS84_9HYME</name>
<gene>
    <name evidence="1" type="ORF">QAD02_005214</name>
</gene>
<keyword evidence="2" id="KW-1185">Reference proteome</keyword>
<protein>
    <submittedName>
        <fullName evidence="1">Uncharacterized protein</fullName>
    </submittedName>
</protein>
<comment type="caution">
    <text evidence="1">The sequence shown here is derived from an EMBL/GenBank/DDBJ whole genome shotgun (WGS) entry which is preliminary data.</text>
</comment>